<dbReference type="Gene3D" id="3.40.50.1820">
    <property type="entry name" value="alpha/beta hydrolase"/>
    <property type="match status" value="1"/>
</dbReference>
<feature type="transmembrane region" description="Helical" evidence="3">
    <location>
        <begin position="97"/>
        <end position="116"/>
    </location>
</feature>
<accession>A0A8S4RZ41</accession>
<gene>
    <name evidence="5" type="primary">jg26529</name>
    <name evidence="5" type="ORF">PAEG_LOCUS18925</name>
</gene>
<dbReference type="InterPro" id="IPR050266">
    <property type="entry name" value="AB_hydrolase_sf"/>
</dbReference>
<dbReference type="SUPFAM" id="SSF53474">
    <property type="entry name" value="alpha/beta-Hydrolases"/>
    <property type="match status" value="1"/>
</dbReference>
<reference evidence="5" key="1">
    <citation type="submission" date="2022-03" db="EMBL/GenBank/DDBJ databases">
        <authorList>
            <person name="Lindestad O."/>
        </authorList>
    </citation>
    <scope>NUCLEOTIDE SEQUENCE</scope>
</reference>
<proteinExistence type="inferred from homology"/>
<feature type="domain" description="AB hydrolase-1" evidence="4">
    <location>
        <begin position="29"/>
        <end position="139"/>
    </location>
</feature>
<keyword evidence="3" id="KW-1133">Transmembrane helix</keyword>
<dbReference type="GO" id="GO:0016020">
    <property type="term" value="C:membrane"/>
    <property type="evidence" value="ECO:0007669"/>
    <property type="project" value="TreeGrafter"/>
</dbReference>
<comment type="caution">
    <text evidence="5">The sequence shown here is derived from an EMBL/GenBank/DDBJ whole genome shotgun (WGS) entry which is preliminary data.</text>
</comment>
<comment type="similarity">
    <text evidence="1">Belongs to the AB hydrolase superfamily.</text>
</comment>
<evidence type="ECO:0000313" key="5">
    <source>
        <dbReference type="EMBL" id="CAH2242685.1"/>
    </source>
</evidence>
<dbReference type="OrthoDB" id="6431331at2759"/>
<name>A0A8S4RZ41_9NEOP</name>
<evidence type="ECO:0000256" key="1">
    <source>
        <dbReference type="ARBA" id="ARBA00008645"/>
    </source>
</evidence>
<keyword evidence="2" id="KW-0378">Hydrolase</keyword>
<dbReference type="Proteomes" id="UP000838756">
    <property type="component" value="Unassembled WGS sequence"/>
</dbReference>
<dbReference type="AlphaFoldDB" id="A0A8S4RZ41"/>
<organism evidence="5 6">
    <name type="scientific">Pararge aegeria aegeria</name>
    <dbReference type="NCBI Taxonomy" id="348720"/>
    <lineage>
        <taxon>Eukaryota</taxon>
        <taxon>Metazoa</taxon>
        <taxon>Ecdysozoa</taxon>
        <taxon>Arthropoda</taxon>
        <taxon>Hexapoda</taxon>
        <taxon>Insecta</taxon>
        <taxon>Pterygota</taxon>
        <taxon>Neoptera</taxon>
        <taxon>Endopterygota</taxon>
        <taxon>Lepidoptera</taxon>
        <taxon>Glossata</taxon>
        <taxon>Ditrysia</taxon>
        <taxon>Papilionoidea</taxon>
        <taxon>Nymphalidae</taxon>
        <taxon>Satyrinae</taxon>
        <taxon>Satyrini</taxon>
        <taxon>Parargina</taxon>
        <taxon>Pararge</taxon>
    </lineage>
</organism>
<dbReference type="Pfam" id="PF00561">
    <property type="entry name" value="Abhydrolase_1"/>
    <property type="match status" value="1"/>
</dbReference>
<keyword evidence="6" id="KW-1185">Reference proteome</keyword>
<dbReference type="GO" id="GO:0016787">
    <property type="term" value="F:hydrolase activity"/>
    <property type="evidence" value="ECO:0007669"/>
    <property type="project" value="UniProtKB-KW"/>
</dbReference>
<evidence type="ECO:0000256" key="3">
    <source>
        <dbReference type="SAM" id="Phobius"/>
    </source>
</evidence>
<dbReference type="InterPro" id="IPR029058">
    <property type="entry name" value="AB_hydrolase_fold"/>
</dbReference>
<evidence type="ECO:0000256" key="2">
    <source>
        <dbReference type="ARBA" id="ARBA00022801"/>
    </source>
</evidence>
<evidence type="ECO:0000313" key="6">
    <source>
        <dbReference type="Proteomes" id="UP000838756"/>
    </source>
</evidence>
<dbReference type="InterPro" id="IPR000073">
    <property type="entry name" value="AB_hydrolase_1"/>
</dbReference>
<evidence type="ECO:0000259" key="4">
    <source>
        <dbReference type="Pfam" id="PF00561"/>
    </source>
</evidence>
<keyword evidence="3" id="KW-0472">Membrane</keyword>
<sequence>MVGESKEWCVKAPWGNIACVSWGIPQNRPVLMVHGYMDTAATFIPIVKHLPDDYFYLAVDLPGHGRSDPFPIGLLISHVHQVEAIRRVVEYFKWDKFVYMTHSVGFAIGILFNFFYPFKILKMVNLDPVPPLSTYCFHEYSPMLWYQYQYDDYYENYSRWENHRNKQYTYDQALDLLVRSRKLSREQSAVVMSRVLIPLGDGMYRLSWEPTMKKVVGVAVTEDMLSSIVTKNAPPMLNIVASVDETITIFKKNGVRLMNRFKESIPNFFVLNVTGSHDIHITNPESFVDDIVEFLNTDFSSSVKAKL</sequence>
<dbReference type="PANTHER" id="PTHR43798">
    <property type="entry name" value="MONOACYLGLYCEROL LIPASE"/>
    <property type="match status" value="1"/>
</dbReference>
<dbReference type="PANTHER" id="PTHR43798:SF14">
    <property type="entry name" value="SERINE HYDROLASE-LIKE PROTEIN DDB_G0286239"/>
    <property type="match status" value="1"/>
</dbReference>
<dbReference type="EMBL" id="CAKXAJ010025672">
    <property type="protein sequence ID" value="CAH2242685.1"/>
    <property type="molecule type" value="Genomic_DNA"/>
</dbReference>
<keyword evidence="3" id="KW-0812">Transmembrane</keyword>
<protein>
    <submittedName>
        <fullName evidence="5">Jg26529 protein</fullName>
    </submittedName>
</protein>